<evidence type="ECO:0000313" key="11">
    <source>
        <dbReference type="EMBL" id="GAA4877947.1"/>
    </source>
</evidence>
<keyword evidence="5 9" id="KW-0812">Transmembrane</keyword>
<dbReference type="Pfam" id="PF04290">
    <property type="entry name" value="DctQ"/>
    <property type="match status" value="1"/>
</dbReference>
<evidence type="ECO:0000256" key="7">
    <source>
        <dbReference type="ARBA" id="ARBA00023136"/>
    </source>
</evidence>
<evidence type="ECO:0000256" key="8">
    <source>
        <dbReference type="ARBA" id="ARBA00038436"/>
    </source>
</evidence>
<accession>A0ABP9EG59</accession>
<dbReference type="EMBL" id="BAABJZ010000012">
    <property type="protein sequence ID" value="GAA4877947.1"/>
    <property type="molecule type" value="Genomic_DNA"/>
</dbReference>
<sequence length="164" mass="18341">MIGPIDRLSGWLGKLCAGLMLLMLLLAIAVVVLRYGLDRGSIALQESVLYLHGCLFTLGAGFTLRQQGHVRVDIFYRRWSARRQAWVDLLGTVLLLLPFLGFVAWQSWRYVFNAWSRLEGSAEAGGLALVYLQKSLILALVLTLGLQALAELCRNLQRLREGAR</sequence>
<keyword evidence="7 9" id="KW-0472">Membrane</keyword>
<keyword evidence="6 9" id="KW-1133">Transmembrane helix</keyword>
<protein>
    <recommendedName>
        <fullName evidence="9">TRAP transporter small permease protein</fullName>
    </recommendedName>
</protein>
<organism evidence="11 12">
    <name type="scientific">Ferrimonas pelagia</name>
    <dbReference type="NCBI Taxonomy" id="1177826"/>
    <lineage>
        <taxon>Bacteria</taxon>
        <taxon>Pseudomonadati</taxon>
        <taxon>Pseudomonadota</taxon>
        <taxon>Gammaproteobacteria</taxon>
        <taxon>Alteromonadales</taxon>
        <taxon>Ferrimonadaceae</taxon>
        <taxon>Ferrimonas</taxon>
    </lineage>
</organism>
<dbReference type="PANTHER" id="PTHR35011:SF4">
    <property type="entry name" value="SLL1102 PROTEIN"/>
    <property type="match status" value="1"/>
</dbReference>
<dbReference type="InterPro" id="IPR055348">
    <property type="entry name" value="DctQ"/>
</dbReference>
<keyword evidence="4 9" id="KW-0997">Cell inner membrane</keyword>
<evidence type="ECO:0000256" key="9">
    <source>
        <dbReference type="RuleBase" id="RU369079"/>
    </source>
</evidence>
<proteinExistence type="inferred from homology"/>
<evidence type="ECO:0000256" key="1">
    <source>
        <dbReference type="ARBA" id="ARBA00004429"/>
    </source>
</evidence>
<evidence type="ECO:0000256" key="5">
    <source>
        <dbReference type="ARBA" id="ARBA00022692"/>
    </source>
</evidence>
<keyword evidence="12" id="KW-1185">Reference proteome</keyword>
<feature type="transmembrane region" description="Helical" evidence="9">
    <location>
        <begin position="85"/>
        <end position="108"/>
    </location>
</feature>
<evidence type="ECO:0000256" key="2">
    <source>
        <dbReference type="ARBA" id="ARBA00022448"/>
    </source>
</evidence>
<dbReference type="PANTHER" id="PTHR35011">
    <property type="entry name" value="2,3-DIKETO-L-GULONATE TRAP TRANSPORTER SMALL PERMEASE PROTEIN YIAM"/>
    <property type="match status" value="1"/>
</dbReference>
<feature type="domain" description="Tripartite ATP-independent periplasmic transporters DctQ component" evidence="10">
    <location>
        <begin position="23"/>
        <end position="157"/>
    </location>
</feature>
<evidence type="ECO:0000256" key="4">
    <source>
        <dbReference type="ARBA" id="ARBA00022519"/>
    </source>
</evidence>
<evidence type="ECO:0000256" key="6">
    <source>
        <dbReference type="ARBA" id="ARBA00022989"/>
    </source>
</evidence>
<evidence type="ECO:0000259" key="10">
    <source>
        <dbReference type="Pfam" id="PF04290"/>
    </source>
</evidence>
<gene>
    <name evidence="11" type="ORF">GCM10023333_09100</name>
</gene>
<feature type="transmembrane region" description="Helical" evidence="9">
    <location>
        <begin position="128"/>
        <end position="150"/>
    </location>
</feature>
<dbReference type="InterPro" id="IPR007387">
    <property type="entry name" value="TRAP_DctQ"/>
</dbReference>
<feature type="transmembrane region" description="Helical" evidence="9">
    <location>
        <begin position="47"/>
        <end position="64"/>
    </location>
</feature>
<comment type="subunit">
    <text evidence="9">The complex comprises the extracytoplasmic solute receptor protein and the two transmembrane proteins.</text>
</comment>
<name>A0ABP9EG59_9GAMM</name>
<comment type="subcellular location">
    <subcellularLocation>
        <location evidence="1 9">Cell inner membrane</location>
        <topology evidence="1 9">Multi-pass membrane protein</topology>
    </subcellularLocation>
</comment>
<keyword evidence="3" id="KW-1003">Cell membrane</keyword>
<feature type="transmembrane region" description="Helical" evidence="9">
    <location>
        <begin position="12"/>
        <end position="35"/>
    </location>
</feature>
<comment type="function">
    <text evidence="9">Part of the tripartite ATP-independent periplasmic (TRAP) transport system.</text>
</comment>
<dbReference type="Proteomes" id="UP001499988">
    <property type="component" value="Unassembled WGS sequence"/>
</dbReference>
<keyword evidence="2 9" id="KW-0813">Transport</keyword>
<comment type="caution">
    <text evidence="11">The sequence shown here is derived from an EMBL/GenBank/DDBJ whole genome shotgun (WGS) entry which is preliminary data.</text>
</comment>
<evidence type="ECO:0000313" key="12">
    <source>
        <dbReference type="Proteomes" id="UP001499988"/>
    </source>
</evidence>
<comment type="similarity">
    <text evidence="8 9">Belongs to the TRAP transporter small permease family.</text>
</comment>
<reference evidence="12" key="1">
    <citation type="journal article" date="2019" name="Int. J. Syst. Evol. Microbiol.">
        <title>The Global Catalogue of Microorganisms (GCM) 10K type strain sequencing project: providing services to taxonomists for standard genome sequencing and annotation.</title>
        <authorList>
            <consortium name="The Broad Institute Genomics Platform"/>
            <consortium name="The Broad Institute Genome Sequencing Center for Infectious Disease"/>
            <person name="Wu L."/>
            <person name="Ma J."/>
        </authorList>
    </citation>
    <scope>NUCLEOTIDE SEQUENCE [LARGE SCALE GENOMIC DNA]</scope>
    <source>
        <strain evidence="12">JCM 18401</strain>
    </source>
</reference>
<evidence type="ECO:0000256" key="3">
    <source>
        <dbReference type="ARBA" id="ARBA00022475"/>
    </source>
</evidence>